<dbReference type="PANTHER" id="PTHR30157:SF0">
    <property type="entry name" value="NADPH-DEPENDENT FERRIC-CHELATE REDUCTASE"/>
    <property type="match status" value="1"/>
</dbReference>
<dbReference type="EMBL" id="NEVM01000002">
    <property type="protein sequence ID" value="OZI34336.1"/>
    <property type="molecule type" value="Genomic_DNA"/>
</dbReference>
<evidence type="ECO:0000259" key="2">
    <source>
        <dbReference type="PROSITE" id="PS51384"/>
    </source>
</evidence>
<evidence type="ECO:0000313" key="4">
    <source>
        <dbReference type="Proteomes" id="UP000216020"/>
    </source>
</evidence>
<name>A0A261SAF3_9BORD</name>
<evidence type="ECO:0000256" key="1">
    <source>
        <dbReference type="ARBA" id="ARBA00035644"/>
    </source>
</evidence>
<gene>
    <name evidence="3" type="ORF">CAL29_12455</name>
</gene>
<accession>A0A261SAF3</accession>
<dbReference type="PROSITE" id="PS51384">
    <property type="entry name" value="FAD_FR"/>
    <property type="match status" value="1"/>
</dbReference>
<dbReference type="Pfam" id="PF04954">
    <property type="entry name" value="SIP"/>
    <property type="match status" value="1"/>
</dbReference>
<dbReference type="Proteomes" id="UP000216020">
    <property type="component" value="Unassembled WGS sequence"/>
</dbReference>
<dbReference type="AlphaFoldDB" id="A0A261SAF3"/>
<dbReference type="SUPFAM" id="SSF63380">
    <property type="entry name" value="Riboflavin synthase domain-like"/>
    <property type="match status" value="1"/>
</dbReference>
<comment type="similarity">
    <text evidence="1">Belongs to the SIP oxidoreductase family.</text>
</comment>
<sequence length="261" mass="29196">MLHSGAAPPSRRCYVDHPTQRVRFELKSRRVVVQRTERLTPHMQRIVLAGPDLADFTSLAPDDHVKLFFTEGGQVERRDYTPRRHDAQAQTLTIDFALHDAGPATRWALRAKVGDTLDFGGPRGSMVVEWSYDWWLLIGDETALPAIGRRVEEAPAGTRILTVGIVPGPEDEQRFDTRADHSALWVHRPPAQADDPAPVMQALKSLALPAGEGYVWAAAEAGVAKAIRAYLREEIDHPRAWTKLVGYWKKGQADAHEKFDD</sequence>
<keyword evidence="4" id="KW-1185">Reference proteome</keyword>
<comment type="caution">
    <text evidence="3">The sequence shown here is derived from an EMBL/GenBank/DDBJ whole genome shotgun (WGS) entry which is preliminary data.</text>
</comment>
<dbReference type="OrthoDB" id="9814826at2"/>
<dbReference type="Pfam" id="PF08021">
    <property type="entry name" value="FAD_binding_9"/>
    <property type="match status" value="2"/>
</dbReference>
<organism evidence="3 4">
    <name type="scientific">Bordetella genomosp. 10</name>
    <dbReference type="NCBI Taxonomy" id="1416804"/>
    <lineage>
        <taxon>Bacteria</taxon>
        <taxon>Pseudomonadati</taxon>
        <taxon>Pseudomonadota</taxon>
        <taxon>Betaproteobacteria</taxon>
        <taxon>Burkholderiales</taxon>
        <taxon>Alcaligenaceae</taxon>
        <taxon>Bordetella</taxon>
    </lineage>
</organism>
<dbReference type="CDD" id="cd06193">
    <property type="entry name" value="siderophore_interacting"/>
    <property type="match status" value="1"/>
</dbReference>
<dbReference type="Gene3D" id="3.40.50.80">
    <property type="entry name" value="Nucleotide-binding domain of ferredoxin-NADP reductase (FNR) module"/>
    <property type="match status" value="1"/>
</dbReference>
<dbReference type="Gene3D" id="2.40.30.10">
    <property type="entry name" value="Translation factors"/>
    <property type="match status" value="2"/>
</dbReference>
<dbReference type="InterPro" id="IPR039261">
    <property type="entry name" value="FNR_nucleotide-bd"/>
</dbReference>
<reference evidence="4" key="1">
    <citation type="submission" date="2017-05" db="EMBL/GenBank/DDBJ databases">
        <title>Complete and WGS of Bordetella genogroups.</title>
        <authorList>
            <person name="Spilker T."/>
            <person name="Lipuma J."/>
        </authorList>
    </citation>
    <scope>NUCLEOTIDE SEQUENCE [LARGE SCALE GENOMIC DNA]</scope>
    <source>
        <strain evidence="4">AU16122</strain>
    </source>
</reference>
<dbReference type="InterPro" id="IPR007037">
    <property type="entry name" value="SIP_rossman_dom"/>
</dbReference>
<dbReference type="InterPro" id="IPR017938">
    <property type="entry name" value="Riboflavin_synthase-like_b-brl"/>
</dbReference>
<dbReference type="PANTHER" id="PTHR30157">
    <property type="entry name" value="FERRIC REDUCTASE, NADPH-DEPENDENT"/>
    <property type="match status" value="1"/>
</dbReference>
<dbReference type="GO" id="GO:0016491">
    <property type="term" value="F:oxidoreductase activity"/>
    <property type="evidence" value="ECO:0007669"/>
    <property type="project" value="InterPro"/>
</dbReference>
<dbReference type="InterPro" id="IPR017927">
    <property type="entry name" value="FAD-bd_FR_type"/>
</dbReference>
<feature type="domain" description="FAD-binding FR-type" evidence="2">
    <location>
        <begin position="26"/>
        <end position="129"/>
    </location>
</feature>
<dbReference type="InterPro" id="IPR013113">
    <property type="entry name" value="SIP_FAD-bd"/>
</dbReference>
<evidence type="ECO:0000313" key="3">
    <source>
        <dbReference type="EMBL" id="OZI34336.1"/>
    </source>
</evidence>
<dbReference type="InterPro" id="IPR039374">
    <property type="entry name" value="SIP_fam"/>
</dbReference>
<protein>
    <submittedName>
        <fullName evidence="3">NADPH-dependent ferric siderophore reductase</fullName>
    </submittedName>
</protein>
<proteinExistence type="inferred from homology"/>